<reference evidence="2 3" key="1">
    <citation type="journal article" date="2016" name="Mol. Biol. Evol.">
        <title>Genome-Wide Survey of Gut Fungi (Harpellales) Reveals the First Horizontally Transferred Ubiquitin Gene from a Mosquito Host.</title>
        <authorList>
            <person name="Wang Y."/>
            <person name="White M.M."/>
            <person name="Kvist S."/>
            <person name="Moncalvo J.M."/>
        </authorList>
    </citation>
    <scope>NUCLEOTIDE SEQUENCE [LARGE SCALE GENOMIC DNA]</scope>
    <source>
        <strain evidence="2 3">ALG-7-W6</strain>
    </source>
</reference>
<proteinExistence type="predicted"/>
<protein>
    <submittedName>
        <fullName evidence="2">Uncharacterized protein</fullName>
    </submittedName>
</protein>
<dbReference type="Proteomes" id="UP000187455">
    <property type="component" value="Unassembled WGS sequence"/>
</dbReference>
<accession>A0A1R0GLD9</accession>
<comment type="caution">
    <text evidence="2">The sequence shown here is derived from an EMBL/GenBank/DDBJ whole genome shotgun (WGS) entry which is preliminary data.</text>
</comment>
<dbReference type="AlphaFoldDB" id="A0A1R0GLD9"/>
<feature type="region of interest" description="Disordered" evidence="1">
    <location>
        <begin position="65"/>
        <end position="87"/>
    </location>
</feature>
<evidence type="ECO:0000313" key="3">
    <source>
        <dbReference type="Proteomes" id="UP000187455"/>
    </source>
</evidence>
<evidence type="ECO:0000313" key="2">
    <source>
        <dbReference type="EMBL" id="OLY77707.1"/>
    </source>
</evidence>
<gene>
    <name evidence="2" type="ORF">AYI68_g8257</name>
</gene>
<name>A0A1R0GLD9_9FUNG</name>
<dbReference type="EMBL" id="LSSL01007721">
    <property type="protein sequence ID" value="OLY77707.1"/>
    <property type="molecule type" value="Genomic_DNA"/>
</dbReference>
<keyword evidence="3" id="KW-1185">Reference proteome</keyword>
<organism evidence="2 3">
    <name type="scientific">Smittium mucronatum</name>
    <dbReference type="NCBI Taxonomy" id="133383"/>
    <lineage>
        <taxon>Eukaryota</taxon>
        <taxon>Fungi</taxon>
        <taxon>Fungi incertae sedis</taxon>
        <taxon>Zoopagomycota</taxon>
        <taxon>Kickxellomycotina</taxon>
        <taxon>Harpellomycetes</taxon>
        <taxon>Harpellales</taxon>
        <taxon>Legeriomycetaceae</taxon>
        <taxon>Smittium</taxon>
    </lineage>
</organism>
<evidence type="ECO:0000256" key="1">
    <source>
        <dbReference type="SAM" id="MobiDB-lite"/>
    </source>
</evidence>
<sequence length="133" mass="14823">MSVSGEISEIKDCVILPIELEDDSIVNIKFLVLNDCVVYIIMGIDAFEEINALVSKKDLMEKFDEYDSENSSTLSDSENDKEFTSEDEDSIHLMYAGIEAYISDFGCPEINSGSDEDKVNEDIFIGGDLSLLE</sequence>